<keyword evidence="1" id="KW-0227">DNA damage</keyword>
<dbReference type="Gene3D" id="1.10.10.10">
    <property type="entry name" value="Winged helix-like DNA-binding domain superfamily/Winged helix DNA-binding domain"/>
    <property type="match status" value="1"/>
</dbReference>
<dbReference type="RefSeq" id="WP_190616897.1">
    <property type="nucleotide sequence ID" value="NZ_CP061538.1"/>
</dbReference>
<sequence length="110" mass="12418">MDDLRIEKVLRAAECIPAGKMATYGDLGKITGESPRVVGNLMAKWGTNVPWWRVCNAQGKIAGHFNQALPHWQEENITRNDKHTGIKLAAHRADYAELVRHWETATQNLE</sequence>
<accession>A0A7H2BI83</accession>
<proteinExistence type="predicted"/>
<name>A0A7H2BI83_9MICC</name>
<dbReference type="GO" id="GO:0006281">
    <property type="term" value="P:DNA repair"/>
    <property type="evidence" value="ECO:0007669"/>
    <property type="project" value="InterPro"/>
</dbReference>
<dbReference type="InterPro" id="IPR052520">
    <property type="entry name" value="ATL_DNA_repair"/>
</dbReference>
<dbReference type="Proteomes" id="UP000516421">
    <property type="component" value="Chromosome"/>
</dbReference>
<reference evidence="3 4" key="1">
    <citation type="submission" date="2020-09" db="EMBL/GenBank/DDBJ databases">
        <title>Investigation of environmental microbe.</title>
        <authorList>
            <person name="Ou Y."/>
            <person name="Kang Q."/>
        </authorList>
    </citation>
    <scope>NUCLEOTIDE SEQUENCE [LARGE SCALE GENOMIC DNA]</scope>
    <source>
        <strain evidence="3 4">KJZ-9</strain>
    </source>
</reference>
<organism evidence="3 4">
    <name type="scientific">Rothia amarae</name>
    <dbReference type="NCBI Taxonomy" id="169480"/>
    <lineage>
        <taxon>Bacteria</taxon>
        <taxon>Bacillati</taxon>
        <taxon>Actinomycetota</taxon>
        <taxon>Actinomycetes</taxon>
        <taxon>Micrococcales</taxon>
        <taxon>Micrococcaceae</taxon>
        <taxon>Rothia</taxon>
    </lineage>
</organism>
<dbReference type="InterPro" id="IPR014048">
    <property type="entry name" value="MethylDNA_cys_MeTrfase_DNA-bd"/>
</dbReference>
<keyword evidence="4" id="KW-1185">Reference proteome</keyword>
<dbReference type="InterPro" id="IPR036217">
    <property type="entry name" value="MethylDNA_cys_MeTrfase_DNAb"/>
</dbReference>
<dbReference type="SUPFAM" id="SSF46767">
    <property type="entry name" value="Methylated DNA-protein cysteine methyltransferase, C-terminal domain"/>
    <property type="match status" value="1"/>
</dbReference>
<dbReference type="PANTHER" id="PTHR42942">
    <property type="entry name" value="6-O-METHYLGUANINE DNA METHYLTRANSFERASE"/>
    <property type="match status" value="1"/>
</dbReference>
<protein>
    <submittedName>
        <fullName evidence="3">MGMT family protein</fullName>
    </submittedName>
</protein>
<dbReference type="KEGG" id="rama:IDM48_08230"/>
<dbReference type="AlphaFoldDB" id="A0A7H2BI83"/>
<dbReference type="Pfam" id="PF01035">
    <property type="entry name" value="DNA_binding_1"/>
    <property type="match status" value="1"/>
</dbReference>
<evidence type="ECO:0000313" key="3">
    <source>
        <dbReference type="EMBL" id="QNV39379.1"/>
    </source>
</evidence>
<dbReference type="EMBL" id="CP061538">
    <property type="protein sequence ID" value="QNV39379.1"/>
    <property type="molecule type" value="Genomic_DNA"/>
</dbReference>
<evidence type="ECO:0000313" key="4">
    <source>
        <dbReference type="Proteomes" id="UP000516421"/>
    </source>
</evidence>
<feature type="domain" description="Methylated-DNA-[protein]-cysteine S-methyltransferase DNA binding" evidence="2">
    <location>
        <begin position="7"/>
        <end position="66"/>
    </location>
</feature>
<gene>
    <name evidence="3" type="ORF">IDM48_08230</name>
</gene>
<dbReference type="GO" id="GO:0003824">
    <property type="term" value="F:catalytic activity"/>
    <property type="evidence" value="ECO:0007669"/>
    <property type="project" value="InterPro"/>
</dbReference>
<dbReference type="InterPro" id="IPR036388">
    <property type="entry name" value="WH-like_DNA-bd_sf"/>
</dbReference>
<dbReference type="PANTHER" id="PTHR42942:SF1">
    <property type="entry name" value="ALKYLTRANSFERASE-LIKE PROTEIN 1"/>
    <property type="match status" value="1"/>
</dbReference>
<dbReference type="CDD" id="cd06445">
    <property type="entry name" value="ATase"/>
    <property type="match status" value="1"/>
</dbReference>
<evidence type="ECO:0000256" key="1">
    <source>
        <dbReference type="ARBA" id="ARBA00022763"/>
    </source>
</evidence>
<evidence type="ECO:0000259" key="2">
    <source>
        <dbReference type="Pfam" id="PF01035"/>
    </source>
</evidence>